<organism evidence="8 9">
    <name type="scientific">Vitis vinifera</name>
    <name type="common">Grape</name>
    <dbReference type="NCBI Taxonomy" id="29760"/>
    <lineage>
        <taxon>Eukaryota</taxon>
        <taxon>Viridiplantae</taxon>
        <taxon>Streptophyta</taxon>
        <taxon>Embryophyta</taxon>
        <taxon>Tracheophyta</taxon>
        <taxon>Spermatophyta</taxon>
        <taxon>Magnoliopsida</taxon>
        <taxon>eudicotyledons</taxon>
        <taxon>Gunneridae</taxon>
        <taxon>Pentapetalae</taxon>
        <taxon>rosids</taxon>
        <taxon>Vitales</taxon>
        <taxon>Vitaceae</taxon>
        <taxon>Viteae</taxon>
        <taxon>Vitis</taxon>
    </lineage>
</organism>
<dbReference type="InterPro" id="IPR005150">
    <property type="entry name" value="Cellulose_synth"/>
</dbReference>
<evidence type="ECO:0000256" key="1">
    <source>
        <dbReference type="ARBA" id="ARBA00004308"/>
    </source>
</evidence>
<keyword evidence="4" id="KW-0812">Transmembrane</keyword>
<reference evidence="8 9" key="1">
    <citation type="journal article" date="2023" name="Hortic Res">
        <title>The complete reference genome for grapevine (Vitis vinifera L.) genetics and breeding.</title>
        <authorList>
            <person name="Shi X."/>
            <person name="Cao S."/>
            <person name="Wang X."/>
            <person name="Huang S."/>
            <person name="Wang Y."/>
            <person name="Liu Z."/>
            <person name="Liu W."/>
            <person name="Leng X."/>
            <person name="Peng Y."/>
            <person name="Wang N."/>
            <person name="Wang Y."/>
            <person name="Ma Z."/>
            <person name="Xu X."/>
            <person name="Zhang F."/>
            <person name="Xue H."/>
            <person name="Zhong H."/>
            <person name="Wang Y."/>
            <person name="Zhang K."/>
            <person name="Velt A."/>
            <person name="Avia K."/>
            <person name="Holtgrawe D."/>
            <person name="Grimplet J."/>
            <person name="Matus J.T."/>
            <person name="Ware D."/>
            <person name="Wu X."/>
            <person name="Wang H."/>
            <person name="Liu C."/>
            <person name="Fang Y."/>
            <person name="Rustenholz C."/>
            <person name="Cheng Z."/>
            <person name="Xiao H."/>
            <person name="Zhou Y."/>
        </authorList>
    </citation>
    <scope>NUCLEOTIDE SEQUENCE [LARGE SCALE GENOMIC DNA]</scope>
    <source>
        <strain evidence="9">cv. Pinot noir / PN40024</strain>
        <tissue evidence="8">Leaf</tissue>
    </source>
</reference>
<evidence type="ECO:0008006" key="10">
    <source>
        <dbReference type="Google" id="ProtNLM"/>
    </source>
</evidence>
<name>A0ABY9CNE9_VITVI</name>
<dbReference type="Pfam" id="PF03552">
    <property type="entry name" value="Cellulose_synt"/>
    <property type="match status" value="1"/>
</dbReference>
<evidence type="ECO:0000256" key="5">
    <source>
        <dbReference type="ARBA" id="ARBA00022989"/>
    </source>
</evidence>
<evidence type="ECO:0000256" key="6">
    <source>
        <dbReference type="ARBA" id="ARBA00023136"/>
    </source>
</evidence>
<keyword evidence="9" id="KW-1185">Reference proteome</keyword>
<dbReference type="PANTHER" id="PTHR13301">
    <property type="entry name" value="X-BOX TRANSCRIPTION FACTOR-RELATED"/>
    <property type="match status" value="1"/>
</dbReference>
<keyword evidence="5" id="KW-1133">Transmembrane helix</keyword>
<proteinExistence type="predicted"/>
<evidence type="ECO:0000256" key="4">
    <source>
        <dbReference type="ARBA" id="ARBA00022692"/>
    </source>
</evidence>
<evidence type="ECO:0000256" key="3">
    <source>
        <dbReference type="ARBA" id="ARBA00022679"/>
    </source>
</evidence>
<keyword evidence="6" id="KW-0472">Membrane</keyword>
<keyword evidence="2" id="KW-0328">Glycosyltransferase</keyword>
<gene>
    <name evidence="8" type="ORF">VitviT2T_014777</name>
</gene>
<comment type="subcellular location">
    <subcellularLocation>
        <location evidence="1">Endomembrane system</location>
    </subcellularLocation>
</comment>
<dbReference type="EMBL" id="CP126657">
    <property type="protein sequence ID" value="WJZ96054.1"/>
    <property type="molecule type" value="Genomic_DNA"/>
</dbReference>
<evidence type="ECO:0000313" key="8">
    <source>
        <dbReference type="EMBL" id="WJZ96054.1"/>
    </source>
</evidence>
<accession>A0ABY9CNE9</accession>
<keyword evidence="3" id="KW-0808">Transferase</keyword>
<evidence type="ECO:0000313" key="9">
    <source>
        <dbReference type="Proteomes" id="UP001227230"/>
    </source>
</evidence>
<dbReference type="Proteomes" id="UP001227230">
    <property type="component" value="Chromosome 10"/>
</dbReference>
<evidence type="ECO:0000256" key="7">
    <source>
        <dbReference type="ARBA" id="ARBA00023316"/>
    </source>
</evidence>
<sequence length="189" mass="21926">MGRDGHLPLFETKTSKGRILFGLWNPIYRYTFKDRLSQRYEKVLPGIDIFVCTANPIIEPPTMVINTVLSVMAYDYLPEKLSVYLSDDCGSCLTFYALLEASQFSKLWLPLCKKFKVKPRCPEAYLSSTPEPNDDDPQKAEEWSSIKKLYENMRNRMEAAMKVGQISEEIRKQHKGFGEWDFVSDPRNH</sequence>
<protein>
    <recommendedName>
        <fullName evidence="10">Cellulose synthase-like protein E6</fullName>
    </recommendedName>
</protein>
<keyword evidence="7" id="KW-0961">Cell wall biogenesis/degradation</keyword>
<evidence type="ECO:0000256" key="2">
    <source>
        <dbReference type="ARBA" id="ARBA00022676"/>
    </source>
</evidence>